<dbReference type="EMBL" id="PZFK01000008">
    <property type="protein sequence ID" value="PTI30085.1"/>
    <property type="molecule type" value="Genomic_DNA"/>
</dbReference>
<evidence type="ECO:0000256" key="3">
    <source>
        <dbReference type="ARBA" id="ARBA00022801"/>
    </source>
</evidence>
<dbReference type="CDD" id="cd09609">
    <property type="entry name" value="M3B_PepF"/>
    <property type="match status" value="1"/>
</dbReference>
<dbReference type="GO" id="GO:0006508">
    <property type="term" value="P:proteolysis"/>
    <property type="evidence" value="ECO:0007669"/>
    <property type="project" value="UniProtKB-KW"/>
</dbReference>
<keyword evidence="4 6" id="KW-0862">Zinc</keyword>
<evidence type="ECO:0000313" key="10">
    <source>
        <dbReference type="Proteomes" id="UP000241209"/>
    </source>
</evidence>
<reference evidence="9 10" key="1">
    <citation type="journal article" date="2016" name="Front. Microbiol.">
        <title>Comprehensive Phylogenetic Analysis of Bovine Non-aureus Staphylococci Species Based on Whole-Genome Sequencing.</title>
        <authorList>
            <person name="Naushad S."/>
            <person name="Barkema H.W."/>
            <person name="Luby C."/>
            <person name="Condas L.A."/>
            <person name="Nobrega D.B."/>
            <person name="Carson D.A."/>
            <person name="De Buck J."/>
        </authorList>
    </citation>
    <scope>NUCLEOTIDE SEQUENCE [LARGE SCALE GENOMIC DNA]</scope>
    <source>
        <strain evidence="9 10">SNUC 2204</strain>
    </source>
</reference>
<dbReference type="EC" id="3.4.24.-" evidence="6"/>
<comment type="function">
    <text evidence="6">Has oligopeptidase activity and degrades a variety of small bioactive peptides.</text>
</comment>
<evidence type="ECO:0000256" key="2">
    <source>
        <dbReference type="ARBA" id="ARBA00022723"/>
    </source>
</evidence>
<comment type="cofactor">
    <cofactor evidence="6">
        <name>Zn(2+)</name>
        <dbReference type="ChEBI" id="CHEBI:29105"/>
    </cofactor>
    <text evidence="6">Binds 1 zinc ion.</text>
</comment>
<evidence type="ECO:0000256" key="4">
    <source>
        <dbReference type="ARBA" id="ARBA00022833"/>
    </source>
</evidence>
<keyword evidence="1 6" id="KW-0645">Protease</keyword>
<dbReference type="InterPro" id="IPR042088">
    <property type="entry name" value="OligoPept_F_C"/>
</dbReference>
<dbReference type="InterPro" id="IPR004438">
    <property type="entry name" value="Peptidase_M3B"/>
</dbReference>
<keyword evidence="3 6" id="KW-0378">Hydrolase</keyword>
<evidence type="ECO:0000313" key="9">
    <source>
        <dbReference type="EMBL" id="PTI30085.1"/>
    </source>
</evidence>
<organism evidence="9 10">
    <name type="scientific">Mammaliicoccus vitulinus</name>
    <dbReference type="NCBI Taxonomy" id="71237"/>
    <lineage>
        <taxon>Bacteria</taxon>
        <taxon>Bacillati</taxon>
        <taxon>Bacillota</taxon>
        <taxon>Bacilli</taxon>
        <taxon>Bacillales</taxon>
        <taxon>Staphylococcaceae</taxon>
        <taxon>Mammaliicoccus</taxon>
    </lineage>
</organism>
<dbReference type="Pfam" id="PF01432">
    <property type="entry name" value="Peptidase_M3"/>
    <property type="match status" value="1"/>
</dbReference>
<evidence type="ECO:0000256" key="5">
    <source>
        <dbReference type="ARBA" id="ARBA00023049"/>
    </source>
</evidence>
<dbReference type="NCBIfam" id="TIGR00181">
    <property type="entry name" value="pepF"/>
    <property type="match status" value="1"/>
</dbReference>
<gene>
    <name evidence="9" type="primary">pepF</name>
    <name evidence="9" type="ORF">BU072_05345</name>
</gene>
<feature type="domain" description="Peptidase M3A/M3B catalytic" evidence="7">
    <location>
        <begin position="203"/>
        <end position="580"/>
    </location>
</feature>
<dbReference type="Gene3D" id="1.10.1370.20">
    <property type="entry name" value="Oligoendopeptidase f, C-terminal domain"/>
    <property type="match status" value="1"/>
</dbReference>
<name>A0A2T4PUR2_9STAP</name>
<dbReference type="GO" id="GO:0004222">
    <property type="term" value="F:metalloendopeptidase activity"/>
    <property type="evidence" value="ECO:0007669"/>
    <property type="project" value="UniProtKB-UniRule"/>
</dbReference>
<sequence>MGQVLRNEVPTQQTWDLSSLYHNNDAFYSSLKDLVSTVKAFNEKYVNQLNEISTIESALKDQADIIVSIIHLSTYAELLYSTDTSDDKSQKVAAQFSTTYGKVAGLLSFVESEILQLDEEAFNALIKQSEYPKYLSLLKRQKAHTLHPEVEKTLATFSPTFGAPYEMYGITKMLDIEFGTFEANGEEISLDYVSFEGDYEVDSNTEVRRNAFKKFNEALRRYENTTAATYNAHVQKEKIESELRGYDSVIDFLLEPQDVTREMYDRQIDVISEELAPHMRRYARLLKRTNQLDTLKFEDLRIPLDPTYEPDVSIEGSKAYIKDALSVLGEDYMEMVNDSYDKRWIDFPQNKGKQTGAYCASPYGVNPFIFISWTSKMTEVFVLTHELGHAGHFNLANAHQNVYEADCSMYFVEAPSTMNEMLMANSLLKKSDDPKFKRWVISSIISRTYYHNMVTHLLEAKYQREVYRRVDNGEALTAPLLNEIKKQVISDFWGDDVEITEGAELTWMRQPHYYMGLYPYTYSAGLTIGTAMSQRIEKEGQPAVEDWLNVLKSGGSKSPVELAELAGIDITTDKPLKETIAYIGSLIDQLEQLTDEIE</sequence>
<dbReference type="InterPro" id="IPR034009">
    <property type="entry name" value="M3B_PepF_4"/>
</dbReference>
<accession>A0A2T4PUR2</accession>
<dbReference type="RefSeq" id="WP_107556896.1">
    <property type="nucleotide sequence ID" value="NZ_JABUYR010000001.1"/>
</dbReference>
<evidence type="ECO:0000256" key="6">
    <source>
        <dbReference type="RuleBase" id="RU368091"/>
    </source>
</evidence>
<dbReference type="PANTHER" id="PTHR11804:SF45">
    <property type="entry name" value="SIMILAR TO OLIGOENDOPEPTIDASE"/>
    <property type="match status" value="1"/>
</dbReference>
<comment type="similarity">
    <text evidence="6">Belongs to the peptidase M3B family.</text>
</comment>
<evidence type="ECO:0000256" key="1">
    <source>
        <dbReference type="ARBA" id="ARBA00022670"/>
    </source>
</evidence>
<dbReference type="Pfam" id="PF08439">
    <property type="entry name" value="Peptidase_M3_N"/>
    <property type="match status" value="1"/>
</dbReference>
<evidence type="ECO:0000259" key="8">
    <source>
        <dbReference type="Pfam" id="PF08439"/>
    </source>
</evidence>
<proteinExistence type="inferred from homology"/>
<dbReference type="Gene3D" id="1.20.140.70">
    <property type="entry name" value="Oligopeptidase f, N-terminal domain"/>
    <property type="match status" value="1"/>
</dbReference>
<dbReference type="Proteomes" id="UP000241209">
    <property type="component" value="Unassembled WGS sequence"/>
</dbReference>
<protein>
    <recommendedName>
        <fullName evidence="6">Oligopeptidase F</fullName>
        <ecNumber evidence="6">3.4.24.-</ecNumber>
    </recommendedName>
</protein>
<dbReference type="AlphaFoldDB" id="A0A2T4PUR2"/>
<evidence type="ECO:0000259" key="7">
    <source>
        <dbReference type="Pfam" id="PF01432"/>
    </source>
</evidence>
<dbReference type="InterPro" id="IPR001567">
    <property type="entry name" value="Pept_M3A_M3B_dom"/>
</dbReference>
<dbReference type="GO" id="GO:0046872">
    <property type="term" value="F:metal ion binding"/>
    <property type="evidence" value="ECO:0007669"/>
    <property type="project" value="UniProtKB-UniRule"/>
</dbReference>
<dbReference type="SUPFAM" id="SSF55486">
    <property type="entry name" value="Metalloproteases ('zincins'), catalytic domain"/>
    <property type="match status" value="1"/>
</dbReference>
<comment type="caution">
    <text evidence="9">The sequence shown here is derived from an EMBL/GenBank/DDBJ whole genome shotgun (WGS) entry which is preliminary data.</text>
</comment>
<dbReference type="STRING" id="1167632.GCA_000286335_00749"/>
<dbReference type="PANTHER" id="PTHR11804">
    <property type="entry name" value="PROTEASE M3 THIMET OLIGOPEPTIDASE-RELATED"/>
    <property type="match status" value="1"/>
</dbReference>
<keyword evidence="2 6" id="KW-0479">Metal-binding</keyword>
<keyword evidence="5 6" id="KW-0482">Metalloprotease</keyword>
<feature type="domain" description="Oligopeptidase F N-terminal" evidence="8">
    <location>
        <begin position="113"/>
        <end position="178"/>
    </location>
</feature>
<dbReference type="GO" id="GO:0006518">
    <property type="term" value="P:peptide metabolic process"/>
    <property type="evidence" value="ECO:0007669"/>
    <property type="project" value="TreeGrafter"/>
</dbReference>
<dbReference type="InterPro" id="IPR013647">
    <property type="entry name" value="OligopepF_N_dom"/>
</dbReference>
<dbReference type="InterPro" id="IPR045090">
    <property type="entry name" value="Pept_M3A_M3B"/>
</dbReference>